<name>A0A7R8ZQD4_9CRUS</name>
<dbReference type="SMART" id="SM00355">
    <property type="entry name" value="ZnF_C2H2"/>
    <property type="match status" value="4"/>
</dbReference>
<evidence type="ECO:0000256" key="10">
    <source>
        <dbReference type="ARBA" id="ARBA00023242"/>
    </source>
</evidence>
<feature type="compositionally biased region" description="Basic and acidic residues" evidence="11">
    <location>
        <begin position="293"/>
        <end position="305"/>
    </location>
</feature>
<dbReference type="PANTHER" id="PTHR23235">
    <property type="entry name" value="KRUEPPEL-LIKE TRANSCRIPTION FACTOR"/>
    <property type="match status" value="1"/>
</dbReference>
<accession>A0A7R8ZQD4</accession>
<dbReference type="GO" id="GO:0000978">
    <property type="term" value="F:RNA polymerase II cis-regulatory region sequence-specific DNA binding"/>
    <property type="evidence" value="ECO:0007669"/>
    <property type="project" value="TreeGrafter"/>
</dbReference>
<feature type="compositionally biased region" description="Polar residues" evidence="11">
    <location>
        <begin position="17"/>
        <end position="26"/>
    </location>
</feature>
<evidence type="ECO:0000256" key="7">
    <source>
        <dbReference type="ARBA" id="ARBA00023015"/>
    </source>
</evidence>
<dbReference type="PROSITE" id="PS50157">
    <property type="entry name" value="ZINC_FINGER_C2H2_2"/>
    <property type="match status" value="4"/>
</dbReference>
<feature type="compositionally biased region" description="Polar residues" evidence="11">
    <location>
        <begin position="59"/>
        <end position="78"/>
    </location>
</feature>
<evidence type="ECO:0000256" key="8">
    <source>
        <dbReference type="ARBA" id="ARBA00023125"/>
    </source>
</evidence>
<evidence type="ECO:0000313" key="12">
    <source>
        <dbReference type="EMBL" id="CAD7232515.1"/>
    </source>
</evidence>
<evidence type="ECO:0000256" key="2">
    <source>
        <dbReference type="ARBA" id="ARBA00006991"/>
    </source>
</evidence>
<evidence type="ECO:0000256" key="1">
    <source>
        <dbReference type="ARBA" id="ARBA00004123"/>
    </source>
</evidence>
<dbReference type="Gene3D" id="3.30.160.60">
    <property type="entry name" value="Classic Zinc Finger"/>
    <property type="match status" value="5"/>
</dbReference>
<protein>
    <submittedName>
        <fullName evidence="12">Uncharacterized protein</fullName>
    </submittedName>
</protein>
<dbReference type="InterPro" id="IPR036236">
    <property type="entry name" value="Znf_C2H2_sf"/>
</dbReference>
<dbReference type="PANTHER" id="PTHR23235:SF152">
    <property type="entry name" value="SI:DKEY-210J14.3"/>
    <property type="match status" value="1"/>
</dbReference>
<dbReference type="SUPFAM" id="SSF57667">
    <property type="entry name" value="beta-beta-alpha zinc fingers"/>
    <property type="match status" value="2"/>
</dbReference>
<evidence type="ECO:0000256" key="5">
    <source>
        <dbReference type="ARBA" id="ARBA00022771"/>
    </source>
</evidence>
<dbReference type="GO" id="GO:0005634">
    <property type="term" value="C:nucleus"/>
    <property type="evidence" value="ECO:0007669"/>
    <property type="project" value="UniProtKB-SubCell"/>
</dbReference>
<comment type="similarity">
    <text evidence="2">Belongs to the krueppel C2H2-type zinc-finger protein family.</text>
</comment>
<feature type="compositionally biased region" description="Basic and acidic residues" evidence="11">
    <location>
        <begin position="1"/>
        <end position="10"/>
    </location>
</feature>
<dbReference type="AlphaFoldDB" id="A0A7R8ZQD4"/>
<dbReference type="GO" id="GO:0000981">
    <property type="term" value="F:DNA-binding transcription factor activity, RNA polymerase II-specific"/>
    <property type="evidence" value="ECO:0007669"/>
    <property type="project" value="TreeGrafter"/>
</dbReference>
<evidence type="ECO:0000256" key="4">
    <source>
        <dbReference type="ARBA" id="ARBA00022737"/>
    </source>
</evidence>
<evidence type="ECO:0000256" key="3">
    <source>
        <dbReference type="ARBA" id="ARBA00022723"/>
    </source>
</evidence>
<dbReference type="FunFam" id="3.30.160.60:FF:001480">
    <property type="entry name" value="Si:cabz01071911.3"/>
    <property type="match status" value="1"/>
</dbReference>
<evidence type="ECO:0000256" key="11">
    <source>
        <dbReference type="SAM" id="MobiDB-lite"/>
    </source>
</evidence>
<keyword evidence="3" id="KW-0479">Metal-binding</keyword>
<proteinExistence type="inferred from homology"/>
<keyword evidence="5" id="KW-0863">Zinc-finger</keyword>
<feature type="region of interest" description="Disordered" evidence="11">
    <location>
        <begin position="280"/>
        <end position="323"/>
    </location>
</feature>
<evidence type="ECO:0000256" key="6">
    <source>
        <dbReference type="ARBA" id="ARBA00022833"/>
    </source>
</evidence>
<dbReference type="GO" id="GO:0008270">
    <property type="term" value="F:zinc ion binding"/>
    <property type="evidence" value="ECO:0007669"/>
    <property type="project" value="UniProtKB-KW"/>
</dbReference>
<feature type="region of interest" description="Disordered" evidence="11">
    <location>
        <begin position="133"/>
        <end position="169"/>
    </location>
</feature>
<feature type="region of interest" description="Disordered" evidence="11">
    <location>
        <begin position="1"/>
        <end position="105"/>
    </location>
</feature>
<organism evidence="12">
    <name type="scientific">Cyprideis torosa</name>
    <dbReference type="NCBI Taxonomy" id="163714"/>
    <lineage>
        <taxon>Eukaryota</taxon>
        <taxon>Metazoa</taxon>
        <taxon>Ecdysozoa</taxon>
        <taxon>Arthropoda</taxon>
        <taxon>Crustacea</taxon>
        <taxon>Oligostraca</taxon>
        <taxon>Ostracoda</taxon>
        <taxon>Podocopa</taxon>
        <taxon>Podocopida</taxon>
        <taxon>Cytherocopina</taxon>
        <taxon>Cytheroidea</taxon>
        <taxon>Cytherideidae</taxon>
        <taxon>Cyprideis</taxon>
    </lineage>
</organism>
<dbReference type="EMBL" id="OB664750">
    <property type="protein sequence ID" value="CAD7232515.1"/>
    <property type="molecule type" value="Genomic_DNA"/>
</dbReference>
<feature type="compositionally biased region" description="Polar residues" evidence="11">
    <location>
        <begin position="281"/>
        <end position="292"/>
    </location>
</feature>
<keyword evidence="6" id="KW-0862">Zinc</keyword>
<keyword evidence="7" id="KW-0805">Transcription regulation</keyword>
<gene>
    <name evidence="12" type="ORF">CTOB1V02_LOCUS10350</name>
</gene>
<keyword evidence="8" id="KW-0238">DNA-binding</keyword>
<keyword evidence="4" id="KW-0677">Repeat</keyword>
<reference evidence="12" key="1">
    <citation type="submission" date="2020-11" db="EMBL/GenBank/DDBJ databases">
        <authorList>
            <person name="Tran Van P."/>
        </authorList>
    </citation>
    <scope>NUCLEOTIDE SEQUENCE</scope>
</reference>
<feature type="non-terminal residue" evidence="12">
    <location>
        <position position="1"/>
    </location>
</feature>
<dbReference type="FunFam" id="3.30.160.60:FF:002343">
    <property type="entry name" value="Zinc finger protein 33A"/>
    <property type="match status" value="1"/>
</dbReference>
<dbReference type="InterPro" id="IPR013087">
    <property type="entry name" value="Znf_C2H2_type"/>
</dbReference>
<dbReference type="OrthoDB" id="6077919at2759"/>
<evidence type="ECO:0000256" key="9">
    <source>
        <dbReference type="ARBA" id="ARBA00023163"/>
    </source>
</evidence>
<dbReference type="PROSITE" id="PS00028">
    <property type="entry name" value="ZINC_FINGER_C2H2_1"/>
    <property type="match status" value="3"/>
</dbReference>
<feature type="compositionally biased region" description="Polar residues" evidence="11">
    <location>
        <begin position="133"/>
        <end position="143"/>
    </location>
</feature>
<sequence length="396" mass="44570">MEDFSKKDPQVEALPENNKTSEVTSSSHEEGGQIDTSDEETTPRSRDVLSSDMEDFSKTDSQVESVPENNKTSEVTSSFHDEGGQIDTSDEETAPRPSPTSREKVFDCAKCGLESFDMEDVSKTNSQVEEVLQNNKVTEGTSSSHEEGGQIDTSDEETTPSSSPATREREFDCAKFSQRVHLETHERIHSGEKPFSCSVCGSRFSRKDTLEIHERIHSGEKRFPCAACGSRFSTKSNLKRHEKIHLMRSNLKSHERTHSGEKRFACAICLVSSDMEDFSKTDSQVESVPENNKVTEETSSSHDEGGQVDTSDEETAPRSSPAMREREFDCAKCGKCFNRKNVLLRHLKSHLGIRPFSCAVCGSKFTQRVLTRPIWKMFSKQILKLKKFLRMTKLQK</sequence>
<keyword evidence="10" id="KW-0539">Nucleus</keyword>
<comment type="subcellular location">
    <subcellularLocation>
        <location evidence="1">Nucleus</location>
    </subcellularLocation>
</comment>
<dbReference type="Pfam" id="PF00096">
    <property type="entry name" value="zf-C2H2"/>
    <property type="match status" value="3"/>
</dbReference>
<keyword evidence="9" id="KW-0804">Transcription</keyword>